<dbReference type="EMBL" id="AP026708">
    <property type="protein sequence ID" value="BDQ35384.1"/>
    <property type="molecule type" value="Genomic_DNA"/>
</dbReference>
<dbReference type="InterPro" id="IPR004375">
    <property type="entry name" value="NanQ/TabA/YiaL"/>
</dbReference>
<reference evidence="1" key="1">
    <citation type="submission" date="2022-08" db="EMBL/GenBank/DDBJ databases">
        <title>Genome Sequence of the sulphate-reducing bacterium, Pseudodesulfovibrio portus JCM14722.</title>
        <authorList>
            <person name="Kondo R."/>
            <person name="Kataoka T."/>
        </authorList>
    </citation>
    <scope>NUCLEOTIDE SEQUENCE</scope>
    <source>
        <strain evidence="1">JCM 14722</strain>
    </source>
</reference>
<keyword evidence="2" id="KW-1185">Reference proteome</keyword>
<proteinExistence type="predicted"/>
<gene>
    <name evidence="1" type="ORF">JCM14722_29260</name>
</gene>
<dbReference type="SUPFAM" id="SSF51197">
    <property type="entry name" value="Clavaminate synthase-like"/>
    <property type="match status" value="1"/>
</dbReference>
<accession>A0ABM8AV52</accession>
<name>A0ABM8AV52_9BACT</name>
<dbReference type="InterPro" id="IPR037012">
    <property type="entry name" value="NanQ/TabA/YiaL_sf"/>
</dbReference>
<dbReference type="Proteomes" id="UP001061361">
    <property type="component" value="Chromosome"/>
</dbReference>
<dbReference type="RefSeq" id="WP_264982274.1">
    <property type="nucleotide sequence ID" value="NZ_AP026708.1"/>
</dbReference>
<evidence type="ECO:0000313" key="2">
    <source>
        <dbReference type="Proteomes" id="UP001061361"/>
    </source>
</evidence>
<dbReference type="Pfam" id="PF04074">
    <property type="entry name" value="DUF386"/>
    <property type="match status" value="1"/>
</dbReference>
<dbReference type="PANTHER" id="PTHR34986">
    <property type="entry name" value="EVOLVED BETA-GALACTOSIDASE SUBUNIT BETA"/>
    <property type="match status" value="1"/>
</dbReference>
<dbReference type="NCBIfam" id="TIGR00022">
    <property type="entry name" value="YhcH/YjgK/YiaL family protein"/>
    <property type="match status" value="1"/>
</dbReference>
<dbReference type="Gene3D" id="2.60.120.370">
    <property type="entry name" value="YhcH/YjgK/YiaL"/>
    <property type="match status" value="1"/>
</dbReference>
<dbReference type="PANTHER" id="PTHR34986:SF1">
    <property type="entry name" value="PROTEIN YIAL"/>
    <property type="match status" value="1"/>
</dbReference>
<sequence>MILDILDNADFYVPLNPHLATAFAFLRRPDLAQLETGRHEVDDDVYAVVARGKGRKVEDALIETHDHYLDLQYVISGTDTMGWKARRDLGPTTEAYDPRSDVAFYKDAPTAWAEVAPGAFAIFFPEDAHLPMISDGELHKVIMKVRV</sequence>
<protein>
    <submittedName>
        <fullName evidence="1">Beta-D-galactosidase</fullName>
    </submittedName>
</protein>
<evidence type="ECO:0000313" key="1">
    <source>
        <dbReference type="EMBL" id="BDQ35384.1"/>
    </source>
</evidence>
<organism evidence="1 2">
    <name type="scientific">Pseudodesulfovibrio portus</name>
    <dbReference type="NCBI Taxonomy" id="231439"/>
    <lineage>
        <taxon>Bacteria</taxon>
        <taxon>Pseudomonadati</taxon>
        <taxon>Thermodesulfobacteriota</taxon>
        <taxon>Desulfovibrionia</taxon>
        <taxon>Desulfovibrionales</taxon>
        <taxon>Desulfovibrionaceae</taxon>
    </lineage>
</organism>